<organism evidence="1">
    <name type="scientific">marine sediment metagenome</name>
    <dbReference type="NCBI Taxonomy" id="412755"/>
    <lineage>
        <taxon>unclassified sequences</taxon>
        <taxon>metagenomes</taxon>
        <taxon>ecological metagenomes</taxon>
    </lineage>
</organism>
<evidence type="ECO:0000313" key="1">
    <source>
        <dbReference type="EMBL" id="GAJ13660.1"/>
    </source>
</evidence>
<dbReference type="EMBL" id="BARW01025898">
    <property type="protein sequence ID" value="GAJ13660.1"/>
    <property type="molecule type" value="Genomic_DNA"/>
</dbReference>
<feature type="non-terminal residue" evidence="1">
    <location>
        <position position="1"/>
    </location>
</feature>
<sequence length="41" mass="4684">QKTGKIAKTCENMQKFAKNLQKSALFEQKLTHLCFQAKNEG</sequence>
<name>X1VU48_9ZZZZ</name>
<reference evidence="1" key="1">
    <citation type="journal article" date="2014" name="Front. Microbiol.">
        <title>High frequency of phylogenetically diverse reductive dehalogenase-homologous genes in deep subseafloor sedimentary metagenomes.</title>
        <authorList>
            <person name="Kawai M."/>
            <person name="Futagami T."/>
            <person name="Toyoda A."/>
            <person name="Takaki Y."/>
            <person name="Nishi S."/>
            <person name="Hori S."/>
            <person name="Arai W."/>
            <person name="Tsubouchi T."/>
            <person name="Morono Y."/>
            <person name="Uchiyama I."/>
            <person name="Ito T."/>
            <person name="Fujiyama A."/>
            <person name="Inagaki F."/>
            <person name="Takami H."/>
        </authorList>
    </citation>
    <scope>NUCLEOTIDE SEQUENCE</scope>
    <source>
        <strain evidence="1">Expedition CK06-06</strain>
    </source>
</reference>
<accession>X1VU48</accession>
<protein>
    <submittedName>
        <fullName evidence="1">Uncharacterized protein</fullName>
    </submittedName>
</protein>
<proteinExistence type="predicted"/>
<gene>
    <name evidence="1" type="ORF">S12H4_42348</name>
</gene>
<dbReference type="AlphaFoldDB" id="X1VU48"/>
<comment type="caution">
    <text evidence="1">The sequence shown here is derived from an EMBL/GenBank/DDBJ whole genome shotgun (WGS) entry which is preliminary data.</text>
</comment>